<evidence type="ECO:0000256" key="1">
    <source>
        <dbReference type="ARBA" id="ARBA00025788"/>
    </source>
</evidence>
<comment type="similarity">
    <text evidence="1">Belongs to the PITHD1 family.</text>
</comment>
<dbReference type="STRING" id="41688.A0A2N3NIB6"/>
<dbReference type="InterPro" id="IPR045099">
    <property type="entry name" value="PITH1-like"/>
</dbReference>
<dbReference type="PANTHER" id="PTHR12175:SF1">
    <property type="entry name" value="PITH DOMAIN-CONTAINING PROTEIN 1"/>
    <property type="match status" value="1"/>
</dbReference>
<dbReference type="InterPro" id="IPR008979">
    <property type="entry name" value="Galactose-bd-like_sf"/>
</dbReference>
<dbReference type="VEuPathDB" id="FungiDB:jhhlp_001449"/>
<accession>A0A2N3NIB6</accession>
<dbReference type="SUPFAM" id="SSF49785">
    <property type="entry name" value="Galactose-binding domain-like"/>
    <property type="match status" value="1"/>
</dbReference>
<comment type="caution">
    <text evidence="3">The sequence shown here is derived from an EMBL/GenBank/DDBJ whole genome shotgun (WGS) entry which is preliminary data.</text>
</comment>
<evidence type="ECO:0000313" key="3">
    <source>
        <dbReference type="EMBL" id="PKS12151.1"/>
    </source>
</evidence>
<dbReference type="AlphaFoldDB" id="A0A2N3NIB6"/>
<dbReference type="PANTHER" id="PTHR12175">
    <property type="entry name" value="AD039 HT014 THIOREDOXIN FAMILY TRP26"/>
    <property type="match status" value="1"/>
</dbReference>
<evidence type="ECO:0000313" key="4">
    <source>
        <dbReference type="Proteomes" id="UP000233524"/>
    </source>
</evidence>
<gene>
    <name evidence="3" type="ORF">jhhlp_001449</name>
</gene>
<dbReference type="PROSITE" id="PS51532">
    <property type="entry name" value="PITH"/>
    <property type="match status" value="1"/>
</dbReference>
<organism evidence="3 4">
    <name type="scientific">Lomentospora prolificans</name>
    <dbReference type="NCBI Taxonomy" id="41688"/>
    <lineage>
        <taxon>Eukaryota</taxon>
        <taxon>Fungi</taxon>
        <taxon>Dikarya</taxon>
        <taxon>Ascomycota</taxon>
        <taxon>Pezizomycotina</taxon>
        <taxon>Sordariomycetes</taxon>
        <taxon>Hypocreomycetidae</taxon>
        <taxon>Microascales</taxon>
        <taxon>Microascaceae</taxon>
        <taxon>Lomentospora</taxon>
    </lineage>
</organism>
<dbReference type="InterPro" id="IPR037047">
    <property type="entry name" value="PITH_dom_sf"/>
</dbReference>
<dbReference type="GO" id="GO:0005737">
    <property type="term" value="C:cytoplasm"/>
    <property type="evidence" value="ECO:0007669"/>
    <property type="project" value="UniProtKB-ARBA"/>
</dbReference>
<keyword evidence="4" id="KW-1185">Reference proteome</keyword>
<reference evidence="3 4" key="1">
    <citation type="journal article" date="2017" name="G3 (Bethesda)">
        <title>First Draft Genome Sequence of the Pathogenic Fungus Lomentospora prolificans (Formerly Scedosporium prolificans).</title>
        <authorList>
            <person name="Luo R."/>
            <person name="Zimin A."/>
            <person name="Workman R."/>
            <person name="Fan Y."/>
            <person name="Pertea G."/>
            <person name="Grossman N."/>
            <person name="Wear M.P."/>
            <person name="Jia B."/>
            <person name="Miller H."/>
            <person name="Casadevall A."/>
            <person name="Timp W."/>
            <person name="Zhang S.X."/>
            <person name="Salzberg S.L."/>
        </authorList>
    </citation>
    <scope>NUCLEOTIDE SEQUENCE [LARGE SCALE GENOMIC DNA]</scope>
    <source>
        <strain evidence="3 4">JHH-5317</strain>
    </source>
</reference>
<dbReference type="GO" id="GO:0005634">
    <property type="term" value="C:nucleus"/>
    <property type="evidence" value="ECO:0007669"/>
    <property type="project" value="TreeGrafter"/>
</dbReference>
<sequence>MYMQQRARQGRNIDGEPYPHYVRSLTEAERRDDVRLVELLLAPWSNPAAVSLERLLIKSWMATGWEPLATIFFAMSNHCHDEHHDHGGHDHGAHDHSDDITPALQFSLYQHINFDEIVTLNEARFGSGRDVVKQTWAERLNNEPELESDADEQLIMTVPFTGQVKLHSISLRTSNSPSAPKTLKVFINREEIDFSTAEEAEATQTFELSRTSDVQELPVKRALFGKVRRLSLFFADNFGDGDEDISRVSYVGFKGEWMQLGRAPANILYEAAANPSDHEVKGVGVNQMGYGIGGGGRGF</sequence>
<dbReference type="Pfam" id="PF06201">
    <property type="entry name" value="PITH"/>
    <property type="match status" value="1"/>
</dbReference>
<protein>
    <recommendedName>
        <fullName evidence="2">PITH domain-containing protein</fullName>
    </recommendedName>
</protein>
<name>A0A2N3NIB6_9PEZI</name>
<dbReference type="EMBL" id="NLAX01000004">
    <property type="protein sequence ID" value="PKS12151.1"/>
    <property type="molecule type" value="Genomic_DNA"/>
</dbReference>
<dbReference type="InParanoid" id="A0A2N3NIB6"/>
<feature type="domain" description="PITH" evidence="2">
    <location>
        <begin position="97"/>
        <end position="273"/>
    </location>
</feature>
<dbReference type="OrthoDB" id="2635at2759"/>
<dbReference type="Gene3D" id="2.60.120.470">
    <property type="entry name" value="PITH domain"/>
    <property type="match status" value="1"/>
</dbReference>
<dbReference type="FunFam" id="2.60.120.470:FF:000003">
    <property type="entry name" value="DUF1000 domain protein (AFU_orthologue AFUA_1G09230)"/>
    <property type="match status" value="1"/>
</dbReference>
<proteinExistence type="inferred from homology"/>
<dbReference type="InterPro" id="IPR010400">
    <property type="entry name" value="PITH_dom"/>
</dbReference>
<dbReference type="Proteomes" id="UP000233524">
    <property type="component" value="Unassembled WGS sequence"/>
</dbReference>
<evidence type="ECO:0000259" key="2">
    <source>
        <dbReference type="PROSITE" id="PS51532"/>
    </source>
</evidence>